<keyword evidence="6" id="KW-0862">Zinc</keyword>
<dbReference type="GO" id="GO:0016787">
    <property type="term" value="F:hydrolase activity"/>
    <property type="evidence" value="ECO:0007669"/>
    <property type="project" value="UniProtKB-KW"/>
</dbReference>
<evidence type="ECO:0000256" key="5">
    <source>
        <dbReference type="ARBA" id="ARBA00022801"/>
    </source>
</evidence>
<dbReference type="Gene3D" id="3.30.70.360">
    <property type="match status" value="1"/>
</dbReference>
<name>A0A5C8CDH4_9SPIR</name>
<keyword evidence="4" id="KW-0479">Metal-binding</keyword>
<dbReference type="AlphaFoldDB" id="A0A5C8CDH4"/>
<evidence type="ECO:0000256" key="7">
    <source>
        <dbReference type="ARBA" id="ARBA00023285"/>
    </source>
</evidence>
<dbReference type="Gene3D" id="3.40.630.10">
    <property type="entry name" value="Zn peptidases"/>
    <property type="match status" value="1"/>
</dbReference>
<feature type="domain" description="Peptidase M20 dimerisation" evidence="8">
    <location>
        <begin position="208"/>
        <end position="309"/>
    </location>
</feature>
<dbReference type="Pfam" id="PF01546">
    <property type="entry name" value="Peptidase_M20"/>
    <property type="match status" value="1"/>
</dbReference>
<dbReference type="GO" id="GO:0046872">
    <property type="term" value="F:metal ion binding"/>
    <property type="evidence" value="ECO:0007669"/>
    <property type="project" value="UniProtKB-KW"/>
</dbReference>
<sequence>MINILKNTLNKNREYYIKKLVDFVKIDTHVLGHGIDGGLEDEGQKYLINLFEEMGAYIIEKENIKESVIEKSIKKYNEGNPGHNYDNRYNVYATFKGLSKKSIMFNGHVDTMPSGDISLWDSNPHSADIRDNKIYGLGVCDMKGGLMAGIMSVALLKQSGIELPLNVYITAVCDEEGGGNGSIMAAMSGKKADAVIVCEPSDREIIAAHMGFIFFRVEVAGISVHSGSKWNGVSAIDKAIKIINAINELEHNWLLKYKHALLPPPNLNVGVISGGKAGSTVPDYCKFEVCIHYLPNIMSYEQVVSEFTNTINMCSIGDSWLKNNMPKITIYQSGGGFEMELNNSFINVVKKSYLEVYNESPKVVGSPAGCDSRTWNNIAKCPTLQYGPGSIKQCHTVNEYLDINEYLETILLYSNIIINFANEN</sequence>
<dbReference type="SUPFAM" id="SSF55031">
    <property type="entry name" value="Bacterial exopeptidase dimerisation domain"/>
    <property type="match status" value="1"/>
</dbReference>
<evidence type="ECO:0000256" key="1">
    <source>
        <dbReference type="ARBA" id="ARBA00001941"/>
    </source>
</evidence>
<dbReference type="NCBIfam" id="TIGR01910">
    <property type="entry name" value="DapE-ArgE"/>
    <property type="match status" value="1"/>
</dbReference>
<dbReference type="EMBL" id="SAXT01000005">
    <property type="protein sequence ID" value="TXJ11509.1"/>
    <property type="molecule type" value="Genomic_DNA"/>
</dbReference>
<reference evidence="9 10" key="1">
    <citation type="journal article" date="1992" name="Lakartidningen">
        <title>[Penicillin V and not amoxicillin is the first choice preparation in acute otitis].</title>
        <authorList>
            <person name="Kamme C."/>
            <person name="Lundgren K."/>
            <person name="Prellner K."/>
        </authorList>
    </citation>
    <scope>NUCLEOTIDE SEQUENCE [LARGE SCALE GENOMIC DNA]</scope>
    <source>
        <strain evidence="9 10">W1</strain>
    </source>
</reference>
<dbReference type="InterPro" id="IPR010182">
    <property type="entry name" value="ArgE/DapE"/>
</dbReference>
<evidence type="ECO:0000256" key="3">
    <source>
        <dbReference type="ARBA" id="ARBA00006247"/>
    </source>
</evidence>
<dbReference type="InterPro" id="IPR036264">
    <property type="entry name" value="Bact_exopeptidase_dim_dom"/>
</dbReference>
<gene>
    <name evidence="9" type="ORF">EPJ80_07225</name>
</gene>
<proteinExistence type="inferred from homology"/>
<dbReference type="RefSeq" id="WP_147758467.1">
    <property type="nucleotide sequence ID" value="NZ_SAXT01000005.1"/>
</dbReference>
<comment type="cofactor">
    <cofactor evidence="2">
        <name>Zn(2+)</name>
        <dbReference type="ChEBI" id="CHEBI:29105"/>
    </cofactor>
</comment>
<dbReference type="InterPro" id="IPR002933">
    <property type="entry name" value="Peptidase_M20"/>
</dbReference>
<accession>A0A5C8CDH4</accession>
<dbReference type="SUPFAM" id="SSF53187">
    <property type="entry name" value="Zn-dependent exopeptidases"/>
    <property type="match status" value="1"/>
</dbReference>
<evidence type="ECO:0000313" key="10">
    <source>
        <dbReference type="Proteomes" id="UP000325116"/>
    </source>
</evidence>
<comment type="similarity">
    <text evidence="3">Belongs to the peptidase M20A family.</text>
</comment>
<dbReference type="InterPro" id="IPR011650">
    <property type="entry name" value="Peptidase_M20_dimer"/>
</dbReference>
<keyword evidence="5" id="KW-0378">Hydrolase</keyword>
<keyword evidence="7" id="KW-0170">Cobalt</keyword>
<dbReference type="Pfam" id="PF07687">
    <property type="entry name" value="M20_dimer"/>
    <property type="match status" value="1"/>
</dbReference>
<protein>
    <submittedName>
        <fullName evidence="9">ArgE/DapE family deacylase</fullName>
    </submittedName>
</protein>
<dbReference type="InterPro" id="IPR050072">
    <property type="entry name" value="Peptidase_M20A"/>
</dbReference>
<evidence type="ECO:0000256" key="4">
    <source>
        <dbReference type="ARBA" id="ARBA00022723"/>
    </source>
</evidence>
<dbReference type="PANTHER" id="PTHR43808">
    <property type="entry name" value="ACETYLORNITHINE DEACETYLASE"/>
    <property type="match status" value="1"/>
</dbReference>
<evidence type="ECO:0000259" key="8">
    <source>
        <dbReference type="Pfam" id="PF07687"/>
    </source>
</evidence>
<organism evidence="9 10">
    <name type="scientific">Brachyspira aalborgi</name>
    <dbReference type="NCBI Taxonomy" id="29522"/>
    <lineage>
        <taxon>Bacteria</taxon>
        <taxon>Pseudomonadati</taxon>
        <taxon>Spirochaetota</taxon>
        <taxon>Spirochaetia</taxon>
        <taxon>Brachyspirales</taxon>
        <taxon>Brachyspiraceae</taxon>
        <taxon>Brachyspira</taxon>
    </lineage>
</organism>
<evidence type="ECO:0000313" key="9">
    <source>
        <dbReference type="EMBL" id="TXJ11509.1"/>
    </source>
</evidence>
<comment type="caution">
    <text evidence="9">The sequence shown here is derived from an EMBL/GenBank/DDBJ whole genome shotgun (WGS) entry which is preliminary data.</text>
</comment>
<dbReference type="PANTHER" id="PTHR43808:SF25">
    <property type="entry name" value="PEPTIDASE M20 DIMERISATION DOMAIN-CONTAINING PROTEIN"/>
    <property type="match status" value="1"/>
</dbReference>
<comment type="cofactor">
    <cofactor evidence="1">
        <name>Co(2+)</name>
        <dbReference type="ChEBI" id="CHEBI:48828"/>
    </cofactor>
</comment>
<dbReference type="Proteomes" id="UP000325116">
    <property type="component" value="Unassembled WGS sequence"/>
</dbReference>
<evidence type="ECO:0000256" key="6">
    <source>
        <dbReference type="ARBA" id="ARBA00022833"/>
    </source>
</evidence>
<evidence type="ECO:0000256" key="2">
    <source>
        <dbReference type="ARBA" id="ARBA00001947"/>
    </source>
</evidence>